<name>A0A087GHN9_ARAAL</name>
<accession>A0A087GHN9</accession>
<evidence type="ECO:0000313" key="1">
    <source>
        <dbReference type="EMBL" id="KFK29391.1"/>
    </source>
</evidence>
<organism evidence="1 2">
    <name type="scientific">Arabis alpina</name>
    <name type="common">Alpine rock-cress</name>
    <dbReference type="NCBI Taxonomy" id="50452"/>
    <lineage>
        <taxon>Eukaryota</taxon>
        <taxon>Viridiplantae</taxon>
        <taxon>Streptophyta</taxon>
        <taxon>Embryophyta</taxon>
        <taxon>Tracheophyta</taxon>
        <taxon>Spermatophyta</taxon>
        <taxon>Magnoliopsida</taxon>
        <taxon>eudicotyledons</taxon>
        <taxon>Gunneridae</taxon>
        <taxon>Pentapetalae</taxon>
        <taxon>rosids</taxon>
        <taxon>malvids</taxon>
        <taxon>Brassicales</taxon>
        <taxon>Brassicaceae</taxon>
        <taxon>Arabideae</taxon>
        <taxon>Arabis</taxon>
    </lineage>
</organism>
<dbReference type="Gramene" id="KFK29391">
    <property type="protein sequence ID" value="KFK29391"/>
    <property type="gene ID" value="AALP_AA7G127300"/>
</dbReference>
<sequence length="68" mass="7729">MSISIVIQYPSIDLTRFQMFKSRNELPYRKREMNIEFVVVGGGAHLNYATTIHSSVVDAGAKKLSRKQ</sequence>
<evidence type="ECO:0000313" key="2">
    <source>
        <dbReference type="Proteomes" id="UP000029120"/>
    </source>
</evidence>
<proteinExistence type="predicted"/>
<dbReference type="EMBL" id="CM002875">
    <property type="protein sequence ID" value="KFK29391.1"/>
    <property type="molecule type" value="Genomic_DNA"/>
</dbReference>
<dbReference type="Proteomes" id="UP000029120">
    <property type="component" value="Chromosome 7"/>
</dbReference>
<protein>
    <submittedName>
        <fullName evidence="1">Uncharacterized protein</fullName>
    </submittedName>
</protein>
<gene>
    <name evidence="1" type="ordered locus">AALP_Aa7g127300</name>
</gene>
<dbReference type="AlphaFoldDB" id="A0A087GHN9"/>
<keyword evidence="2" id="KW-1185">Reference proteome</keyword>
<reference evidence="2" key="1">
    <citation type="journal article" date="2015" name="Nat. Plants">
        <title>Genome expansion of Arabis alpina linked with retrotransposition and reduced symmetric DNA methylation.</title>
        <authorList>
            <person name="Willing E.M."/>
            <person name="Rawat V."/>
            <person name="Mandakova T."/>
            <person name="Maumus F."/>
            <person name="James G.V."/>
            <person name="Nordstroem K.J."/>
            <person name="Becker C."/>
            <person name="Warthmann N."/>
            <person name="Chica C."/>
            <person name="Szarzynska B."/>
            <person name="Zytnicki M."/>
            <person name="Albani M.C."/>
            <person name="Kiefer C."/>
            <person name="Bergonzi S."/>
            <person name="Castaings L."/>
            <person name="Mateos J.L."/>
            <person name="Berns M.C."/>
            <person name="Bujdoso N."/>
            <person name="Piofczyk T."/>
            <person name="de Lorenzo L."/>
            <person name="Barrero-Sicilia C."/>
            <person name="Mateos I."/>
            <person name="Piednoel M."/>
            <person name="Hagmann J."/>
            <person name="Chen-Min-Tao R."/>
            <person name="Iglesias-Fernandez R."/>
            <person name="Schuster S.C."/>
            <person name="Alonso-Blanco C."/>
            <person name="Roudier F."/>
            <person name="Carbonero P."/>
            <person name="Paz-Ares J."/>
            <person name="Davis S.J."/>
            <person name="Pecinka A."/>
            <person name="Quesneville H."/>
            <person name="Colot V."/>
            <person name="Lysak M.A."/>
            <person name="Weigel D."/>
            <person name="Coupland G."/>
            <person name="Schneeberger K."/>
        </authorList>
    </citation>
    <scope>NUCLEOTIDE SEQUENCE [LARGE SCALE GENOMIC DNA]</scope>
    <source>
        <strain evidence="2">cv. Pajares</strain>
    </source>
</reference>